<dbReference type="InterPro" id="IPR050546">
    <property type="entry name" value="Glycosyl_Hydrlase_16"/>
</dbReference>
<dbReference type="GO" id="GO:0005975">
    <property type="term" value="P:carbohydrate metabolic process"/>
    <property type="evidence" value="ECO:0007669"/>
    <property type="project" value="InterPro"/>
</dbReference>
<dbReference type="Proteomes" id="UP000619376">
    <property type="component" value="Unassembled WGS sequence"/>
</dbReference>
<dbReference type="AlphaFoldDB" id="A0A7W8NRP9"/>
<evidence type="ECO:0000313" key="3">
    <source>
        <dbReference type="EMBL" id="MBB5378110.1"/>
    </source>
</evidence>
<dbReference type="InterPro" id="IPR013320">
    <property type="entry name" value="ConA-like_dom_sf"/>
</dbReference>
<dbReference type="EMBL" id="BNAJ01000009">
    <property type="protein sequence ID" value="GHF54517.1"/>
    <property type="molecule type" value="Genomic_DNA"/>
</dbReference>
<feature type="domain" description="GH16" evidence="1">
    <location>
        <begin position="1"/>
        <end position="265"/>
    </location>
</feature>
<name>A0A7W8NRP9_9DEIO</name>
<evidence type="ECO:0000313" key="2">
    <source>
        <dbReference type="EMBL" id="GHF54517.1"/>
    </source>
</evidence>
<dbReference type="RefSeq" id="WP_184114258.1">
    <property type="nucleotide sequence ID" value="NZ_BNAJ01000009.1"/>
</dbReference>
<sequence>MSATHPPDRPGYQLEFNEMFDTSTLDPSRWLPYYLPHWSGRARSAARYTLPGNGLALHITSDQQPWLPEIDGALRVSCLQTGARSGALGSRDGQHRFHPDLRVREPVETTRLYTPQFGYFETRVRAVPIPGYMLALWMIGFEERPHESGEICIFELFGQDLTSGAATVRYGVHPFGDPTLREEFYADTLTMDASAFHTYALDWQPDRLHFYVDGALLRTVWQSPQYPMQFMLTLYELPAQLQECGAPWPRTAHVAYLRGYGRTQAR</sequence>
<reference evidence="2" key="1">
    <citation type="journal article" date="2014" name="Int. J. Syst. Evol. Microbiol.">
        <title>Complete genome of a new Firmicutes species belonging to the dominant human colonic microbiota ('Ruminococcus bicirculans') reveals two chromosomes and a selective capacity to utilize plant glucans.</title>
        <authorList>
            <consortium name="NISC Comparative Sequencing Program"/>
            <person name="Wegmann U."/>
            <person name="Louis P."/>
            <person name="Goesmann A."/>
            <person name="Henrissat B."/>
            <person name="Duncan S.H."/>
            <person name="Flint H.J."/>
        </authorList>
    </citation>
    <scope>NUCLEOTIDE SEQUENCE</scope>
    <source>
        <strain evidence="2">CGMCC 1.18437</strain>
    </source>
</reference>
<accession>A0A7W8NRP9</accession>
<dbReference type="GO" id="GO:0004553">
    <property type="term" value="F:hydrolase activity, hydrolyzing O-glycosyl compounds"/>
    <property type="evidence" value="ECO:0007669"/>
    <property type="project" value="InterPro"/>
</dbReference>
<organism evidence="3 4">
    <name type="scientific">Deinococcus metalli</name>
    <dbReference type="NCBI Taxonomy" id="1141878"/>
    <lineage>
        <taxon>Bacteria</taxon>
        <taxon>Thermotogati</taxon>
        <taxon>Deinococcota</taxon>
        <taxon>Deinococci</taxon>
        <taxon>Deinococcales</taxon>
        <taxon>Deinococcaceae</taxon>
        <taxon>Deinococcus</taxon>
    </lineage>
</organism>
<reference evidence="2" key="4">
    <citation type="submission" date="2024-05" db="EMBL/GenBank/DDBJ databases">
        <authorList>
            <person name="Sun Q."/>
            <person name="Zhou Y."/>
        </authorList>
    </citation>
    <scope>NUCLEOTIDE SEQUENCE</scope>
    <source>
        <strain evidence="2">CGMCC 1.18437</strain>
    </source>
</reference>
<protein>
    <recommendedName>
        <fullName evidence="1">GH16 domain-containing protein</fullName>
    </recommendedName>
</protein>
<dbReference type="CDD" id="cd00413">
    <property type="entry name" value="Glyco_hydrolase_16"/>
    <property type="match status" value="1"/>
</dbReference>
<dbReference type="EMBL" id="JACHFK010000010">
    <property type="protein sequence ID" value="MBB5378110.1"/>
    <property type="molecule type" value="Genomic_DNA"/>
</dbReference>
<comment type="caution">
    <text evidence="3">The sequence shown here is derived from an EMBL/GenBank/DDBJ whole genome shotgun (WGS) entry which is preliminary data.</text>
</comment>
<dbReference type="InterPro" id="IPR000757">
    <property type="entry name" value="Beta-glucanase-like"/>
</dbReference>
<dbReference type="Proteomes" id="UP000539473">
    <property type="component" value="Unassembled WGS sequence"/>
</dbReference>
<evidence type="ECO:0000313" key="5">
    <source>
        <dbReference type="Proteomes" id="UP000619376"/>
    </source>
</evidence>
<dbReference type="PANTHER" id="PTHR10963">
    <property type="entry name" value="GLYCOSYL HYDROLASE-RELATED"/>
    <property type="match status" value="1"/>
</dbReference>
<gene>
    <name evidence="2" type="ORF">GCM10017781_33540</name>
    <name evidence="3" type="ORF">HNQ07_003611</name>
</gene>
<keyword evidence="5" id="KW-1185">Reference proteome</keyword>
<dbReference type="PROSITE" id="PS51762">
    <property type="entry name" value="GH16_2"/>
    <property type="match status" value="1"/>
</dbReference>
<dbReference type="PANTHER" id="PTHR10963:SF60">
    <property type="entry name" value="GRAM-NEGATIVE BACTERIA-BINDING PROTEIN 1-RELATED"/>
    <property type="match status" value="1"/>
</dbReference>
<dbReference type="SUPFAM" id="SSF49899">
    <property type="entry name" value="Concanavalin A-like lectins/glucanases"/>
    <property type="match status" value="1"/>
</dbReference>
<proteinExistence type="predicted"/>
<reference evidence="5" key="2">
    <citation type="journal article" date="2019" name="Int. J. Syst. Evol. Microbiol.">
        <title>The Global Catalogue of Microorganisms (GCM) 10K type strain sequencing project: providing services to taxonomists for standard genome sequencing and annotation.</title>
        <authorList>
            <consortium name="The Broad Institute Genomics Platform"/>
            <consortium name="The Broad Institute Genome Sequencing Center for Infectious Disease"/>
            <person name="Wu L."/>
            <person name="Ma J."/>
        </authorList>
    </citation>
    <scope>NUCLEOTIDE SEQUENCE [LARGE SCALE GENOMIC DNA]</scope>
    <source>
        <strain evidence="5">CGMCC 1.18437</strain>
    </source>
</reference>
<reference evidence="3 4" key="3">
    <citation type="submission" date="2020-08" db="EMBL/GenBank/DDBJ databases">
        <title>Genomic Encyclopedia of Type Strains, Phase IV (KMG-IV): sequencing the most valuable type-strain genomes for metagenomic binning, comparative biology and taxonomic classification.</title>
        <authorList>
            <person name="Goeker M."/>
        </authorList>
    </citation>
    <scope>NUCLEOTIDE SEQUENCE [LARGE SCALE GENOMIC DNA]</scope>
    <source>
        <strain evidence="3 4">DSM 27521</strain>
    </source>
</reference>
<dbReference type="Gene3D" id="2.60.120.200">
    <property type="match status" value="1"/>
</dbReference>
<dbReference type="Pfam" id="PF00722">
    <property type="entry name" value="Glyco_hydro_16"/>
    <property type="match status" value="1"/>
</dbReference>
<evidence type="ECO:0000313" key="4">
    <source>
        <dbReference type="Proteomes" id="UP000539473"/>
    </source>
</evidence>
<evidence type="ECO:0000259" key="1">
    <source>
        <dbReference type="PROSITE" id="PS51762"/>
    </source>
</evidence>